<dbReference type="GO" id="GO:0006508">
    <property type="term" value="P:proteolysis"/>
    <property type="evidence" value="ECO:0007669"/>
    <property type="project" value="UniProtKB-KW"/>
</dbReference>
<gene>
    <name evidence="14" type="ORF">L5014_32350</name>
</gene>
<evidence type="ECO:0000259" key="13">
    <source>
        <dbReference type="PROSITE" id="PS50106"/>
    </source>
</evidence>
<feature type="signal peptide" evidence="12">
    <location>
        <begin position="1"/>
        <end position="20"/>
    </location>
</feature>
<dbReference type="Gene3D" id="2.30.42.10">
    <property type="match status" value="1"/>
</dbReference>
<evidence type="ECO:0000256" key="1">
    <source>
        <dbReference type="ARBA" id="ARBA00001772"/>
    </source>
</evidence>
<evidence type="ECO:0000256" key="3">
    <source>
        <dbReference type="ARBA" id="ARBA00010541"/>
    </source>
</evidence>
<comment type="similarity">
    <text evidence="3">Belongs to the peptidase S1C family.</text>
</comment>
<dbReference type="GO" id="GO:0042597">
    <property type="term" value="C:periplasmic space"/>
    <property type="evidence" value="ECO:0007669"/>
    <property type="project" value="UniProtKB-SubCell"/>
</dbReference>
<protein>
    <recommendedName>
        <fullName evidence="5">Probable periplasmic serine endoprotease DegP-like</fullName>
        <ecNumber evidence="4">3.4.21.107</ecNumber>
    </recommendedName>
    <alternativeName>
        <fullName evidence="11">Protease Do</fullName>
    </alternativeName>
</protein>
<dbReference type="SUPFAM" id="SSF50494">
    <property type="entry name" value="Trypsin-like serine proteases"/>
    <property type="match status" value="1"/>
</dbReference>
<evidence type="ECO:0000256" key="6">
    <source>
        <dbReference type="ARBA" id="ARBA00022670"/>
    </source>
</evidence>
<sequence>MQTGNLLCARLAACLIPALSVGCVSPSAQPSVAPDVVLASALPAVQHGPPPGIVTDFADLVRQNGPAVINISAAHRTHVANLTALWPPAPREDEPFVQFFRQFSPGESSDAQSQGSAGSGFIISPDGYILTDARVVEGATHVRVSLTDGREFTASIVGIDSPSDVALLKIGARGLPTVKIGTPSAAKVGQWGVSIGSPYGLDNTVTAGIISSKGRLLPAETYIPLIQTDLTLNAGDSGGPLFDLGGTVIGRDAPARPALQGLSSAIPIDEAMRIGQQLRLHGKVEHGRLGVTVQEVSVPLAQSFGLQKPVGALVSSVDVSGPAARSGLRSGDVILRLDDVPITDSKQLPMVVADRRPGTAAHVEFWRNRGTHDAVVMLGAMSGDLLAAERPVRVASGKFGLIVRSLTSEEQRKAGLPGGVLFERSTGPAALAGILPGDVISRVNNRPVLNAAQLREQLDRARNRVALLVQRDGQPMFDVARDFRIR</sequence>
<organism evidence="14 15">
    <name type="scientific">Paraburkholderia tagetis</name>
    <dbReference type="NCBI Taxonomy" id="2913261"/>
    <lineage>
        <taxon>Bacteria</taxon>
        <taxon>Pseudomonadati</taxon>
        <taxon>Pseudomonadota</taxon>
        <taxon>Betaproteobacteria</taxon>
        <taxon>Burkholderiales</taxon>
        <taxon>Burkholderiaceae</taxon>
        <taxon>Paraburkholderia</taxon>
    </lineage>
</organism>
<dbReference type="RefSeq" id="WP_238467870.1">
    <property type="nucleotide sequence ID" value="NZ_JAKLJA010000046.1"/>
</dbReference>
<dbReference type="Pfam" id="PF13180">
    <property type="entry name" value="PDZ_2"/>
    <property type="match status" value="1"/>
</dbReference>
<dbReference type="PROSITE" id="PS50106">
    <property type="entry name" value="PDZ"/>
    <property type="match status" value="2"/>
</dbReference>
<dbReference type="Gene3D" id="2.40.10.120">
    <property type="match status" value="1"/>
</dbReference>
<proteinExistence type="inferred from homology"/>
<dbReference type="SMART" id="SM00228">
    <property type="entry name" value="PDZ"/>
    <property type="match status" value="2"/>
</dbReference>
<dbReference type="Pfam" id="PF13365">
    <property type="entry name" value="Trypsin_2"/>
    <property type="match status" value="1"/>
</dbReference>
<dbReference type="PANTHER" id="PTHR22939:SF130">
    <property type="entry name" value="PERIPLASMIC SERINE ENDOPROTEASE DEGP-LIKE-RELATED"/>
    <property type="match status" value="1"/>
</dbReference>
<evidence type="ECO:0000256" key="4">
    <source>
        <dbReference type="ARBA" id="ARBA00013035"/>
    </source>
</evidence>
<keyword evidence="8" id="KW-0378">Hydrolase</keyword>
<keyword evidence="12" id="KW-0732">Signal</keyword>
<evidence type="ECO:0000256" key="9">
    <source>
        <dbReference type="ARBA" id="ARBA00022825"/>
    </source>
</evidence>
<dbReference type="GO" id="GO:0004252">
    <property type="term" value="F:serine-type endopeptidase activity"/>
    <property type="evidence" value="ECO:0007669"/>
    <property type="project" value="InterPro"/>
</dbReference>
<dbReference type="Proteomes" id="UP001139308">
    <property type="component" value="Unassembled WGS sequence"/>
</dbReference>
<dbReference type="EC" id="3.4.21.107" evidence="4"/>
<comment type="caution">
    <text evidence="14">The sequence shown here is derived from an EMBL/GenBank/DDBJ whole genome shotgun (WGS) entry which is preliminary data.</text>
</comment>
<keyword evidence="9" id="KW-0720">Serine protease</keyword>
<accession>A0A9X1UMA3</accession>
<keyword evidence="7" id="KW-0574">Periplasm</keyword>
<keyword evidence="15" id="KW-1185">Reference proteome</keyword>
<dbReference type="PRINTS" id="PR00834">
    <property type="entry name" value="PROTEASES2C"/>
</dbReference>
<evidence type="ECO:0000256" key="12">
    <source>
        <dbReference type="SAM" id="SignalP"/>
    </source>
</evidence>
<evidence type="ECO:0000256" key="10">
    <source>
        <dbReference type="ARBA" id="ARBA00023016"/>
    </source>
</evidence>
<dbReference type="InterPro" id="IPR036034">
    <property type="entry name" value="PDZ_sf"/>
</dbReference>
<dbReference type="SUPFAM" id="SSF50156">
    <property type="entry name" value="PDZ domain-like"/>
    <property type="match status" value="2"/>
</dbReference>
<dbReference type="EMBL" id="JAKLJA010000046">
    <property type="protein sequence ID" value="MCG5077983.1"/>
    <property type="molecule type" value="Genomic_DNA"/>
</dbReference>
<dbReference type="Pfam" id="PF17820">
    <property type="entry name" value="PDZ_6"/>
    <property type="match status" value="1"/>
</dbReference>
<feature type="domain" description="PDZ" evidence="13">
    <location>
        <begin position="393"/>
        <end position="473"/>
    </location>
</feature>
<evidence type="ECO:0000313" key="14">
    <source>
        <dbReference type="EMBL" id="MCG5077983.1"/>
    </source>
</evidence>
<keyword evidence="6" id="KW-0645">Protease</keyword>
<comment type="catalytic activity">
    <reaction evidence="1">
        <text>Acts on substrates that are at least partially unfolded. The cleavage site P1 residue is normally between a pair of hydrophobic residues, such as Val-|-Val.</text>
        <dbReference type="EC" id="3.4.21.107"/>
    </reaction>
</comment>
<dbReference type="Gene3D" id="2.30.42.60">
    <property type="match status" value="1"/>
</dbReference>
<keyword evidence="10" id="KW-0346">Stress response</keyword>
<evidence type="ECO:0000256" key="5">
    <source>
        <dbReference type="ARBA" id="ARBA00013958"/>
    </source>
</evidence>
<dbReference type="PANTHER" id="PTHR22939">
    <property type="entry name" value="SERINE PROTEASE FAMILY S1C HTRA-RELATED"/>
    <property type="match status" value="1"/>
</dbReference>
<dbReference type="InterPro" id="IPR009003">
    <property type="entry name" value="Peptidase_S1_PA"/>
</dbReference>
<reference evidence="14" key="1">
    <citation type="submission" date="2022-01" db="EMBL/GenBank/DDBJ databases">
        <title>Genome sequence and assembly of Parabukholderia sp. RG36.</title>
        <authorList>
            <person name="Chhetri G."/>
        </authorList>
    </citation>
    <scope>NUCLEOTIDE SEQUENCE</scope>
    <source>
        <strain evidence="14">RG36</strain>
    </source>
</reference>
<evidence type="ECO:0000256" key="7">
    <source>
        <dbReference type="ARBA" id="ARBA00022764"/>
    </source>
</evidence>
<evidence type="ECO:0000256" key="2">
    <source>
        <dbReference type="ARBA" id="ARBA00004418"/>
    </source>
</evidence>
<dbReference type="InterPro" id="IPR041489">
    <property type="entry name" value="PDZ_6"/>
</dbReference>
<feature type="domain" description="PDZ" evidence="13">
    <location>
        <begin position="283"/>
        <end position="369"/>
    </location>
</feature>
<name>A0A9X1UMA3_9BURK</name>
<evidence type="ECO:0000313" key="15">
    <source>
        <dbReference type="Proteomes" id="UP001139308"/>
    </source>
</evidence>
<dbReference type="InterPro" id="IPR001940">
    <property type="entry name" value="Peptidase_S1C"/>
</dbReference>
<dbReference type="InterPro" id="IPR001478">
    <property type="entry name" value="PDZ"/>
</dbReference>
<evidence type="ECO:0000256" key="11">
    <source>
        <dbReference type="ARBA" id="ARBA00032850"/>
    </source>
</evidence>
<evidence type="ECO:0000256" key="8">
    <source>
        <dbReference type="ARBA" id="ARBA00022801"/>
    </source>
</evidence>
<dbReference type="AlphaFoldDB" id="A0A9X1UMA3"/>
<comment type="subcellular location">
    <subcellularLocation>
        <location evidence="2">Periplasm</location>
    </subcellularLocation>
</comment>
<feature type="chain" id="PRO_5040924795" description="Probable periplasmic serine endoprotease DegP-like" evidence="12">
    <location>
        <begin position="21"/>
        <end position="486"/>
    </location>
</feature>